<sequence>MPTSKDSTALTIMDSPSPVTDYESLGDAFAFAAAHPPRRGADPRVTIVVPAKNEAANLREVLPELPPVHEVLVVDADSGDGTPEVVRAARPGARVIRQTRRGKGNALACGFLAASGDVIVMFDADGSADPAEIERFVDALTGGADFAKGTRFAPGGGSHDITHLRAAGNSGLNKLSNTFFSAGFTDLCYGYNAFWRDLVPLLNLPPVFAPAGEEMLWGDGFEIETVINCRMAALGLWITEVPSVERARLHGETNLRTFSDGGRVLRTLVAEWQRVGRQRRSRRFGLFTPEPVADVPAPLALDTGVPEA</sequence>
<dbReference type="RefSeq" id="WP_179776839.1">
    <property type="nucleotide sequence ID" value="NZ_JACCFK010000002.1"/>
</dbReference>
<comment type="similarity">
    <text evidence="1">Belongs to the glycosyltransferase 2 family.</text>
</comment>
<dbReference type="Pfam" id="PF00535">
    <property type="entry name" value="Glycos_transf_2"/>
    <property type="match status" value="1"/>
</dbReference>
<dbReference type="InterPro" id="IPR029044">
    <property type="entry name" value="Nucleotide-diphossugar_trans"/>
</dbReference>
<keyword evidence="4" id="KW-1185">Reference proteome</keyword>
<feature type="domain" description="Glycosyltransferase 2-like" evidence="2">
    <location>
        <begin position="46"/>
        <end position="192"/>
    </location>
</feature>
<dbReference type="InterPro" id="IPR050256">
    <property type="entry name" value="Glycosyltransferase_2"/>
</dbReference>
<dbReference type="CDD" id="cd04179">
    <property type="entry name" value="DPM_DPG-synthase_like"/>
    <property type="match status" value="1"/>
</dbReference>
<reference evidence="3 4" key="1">
    <citation type="submission" date="2020-07" db="EMBL/GenBank/DDBJ databases">
        <title>Sequencing the genomes of 1000 actinobacteria strains.</title>
        <authorList>
            <person name="Klenk H.-P."/>
        </authorList>
    </citation>
    <scope>NUCLEOTIDE SEQUENCE [LARGE SCALE GENOMIC DNA]</scope>
    <source>
        <strain evidence="3 4">DSM 104006</strain>
    </source>
</reference>
<dbReference type="InterPro" id="IPR001173">
    <property type="entry name" value="Glyco_trans_2-like"/>
</dbReference>
<dbReference type="SUPFAM" id="SSF53448">
    <property type="entry name" value="Nucleotide-diphospho-sugar transferases"/>
    <property type="match status" value="1"/>
</dbReference>
<dbReference type="PANTHER" id="PTHR48090">
    <property type="entry name" value="UNDECAPRENYL-PHOSPHATE 4-DEOXY-4-FORMAMIDO-L-ARABINOSE TRANSFERASE-RELATED"/>
    <property type="match status" value="1"/>
</dbReference>
<dbReference type="Proteomes" id="UP000549616">
    <property type="component" value="Unassembled WGS sequence"/>
</dbReference>
<evidence type="ECO:0000256" key="1">
    <source>
        <dbReference type="ARBA" id="ARBA00006739"/>
    </source>
</evidence>
<dbReference type="EMBL" id="JACCFK010000002">
    <property type="protein sequence ID" value="NYI92514.1"/>
    <property type="molecule type" value="Genomic_DNA"/>
</dbReference>
<proteinExistence type="inferred from homology"/>
<accession>A0A853BCN5</accession>
<evidence type="ECO:0000313" key="3">
    <source>
        <dbReference type="EMBL" id="NYI92514.1"/>
    </source>
</evidence>
<organism evidence="3 4">
    <name type="scientific">Amycolatopsis endophytica</name>
    <dbReference type="NCBI Taxonomy" id="860233"/>
    <lineage>
        <taxon>Bacteria</taxon>
        <taxon>Bacillati</taxon>
        <taxon>Actinomycetota</taxon>
        <taxon>Actinomycetes</taxon>
        <taxon>Pseudonocardiales</taxon>
        <taxon>Pseudonocardiaceae</taxon>
        <taxon>Amycolatopsis</taxon>
    </lineage>
</organism>
<evidence type="ECO:0000259" key="2">
    <source>
        <dbReference type="Pfam" id="PF00535"/>
    </source>
</evidence>
<dbReference type="Gene3D" id="3.90.550.10">
    <property type="entry name" value="Spore Coat Polysaccharide Biosynthesis Protein SpsA, Chain A"/>
    <property type="match status" value="1"/>
</dbReference>
<dbReference type="PANTHER" id="PTHR48090:SF7">
    <property type="entry name" value="RFBJ PROTEIN"/>
    <property type="match status" value="1"/>
</dbReference>
<evidence type="ECO:0000313" key="4">
    <source>
        <dbReference type="Proteomes" id="UP000549616"/>
    </source>
</evidence>
<dbReference type="AlphaFoldDB" id="A0A853BCN5"/>
<name>A0A853BCN5_9PSEU</name>
<protein>
    <recommendedName>
        <fullName evidence="2">Glycosyltransferase 2-like domain-containing protein</fullName>
    </recommendedName>
</protein>
<gene>
    <name evidence="3" type="ORF">HNR02_005889</name>
</gene>
<comment type="caution">
    <text evidence="3">The sequence shown here is derived from an EMBL/GenBank/DDBJ whole genome shotgun (WGS) entry which is preliminary data.</text>
</comment>